<keyword evidence="8" id="KW-1185">Reference proteome</keyword>
<dbReference type="PROSITE" id="PS00463">
    <property type="entry name" value="ZN2_CY6_FUNGAL_1"/>
    <property type="match status" value="1"/>
</dbReference>
<evidence type="ECO:0000259" key="6">
    <source>
        <dbReference type="PROSITE" id="PS50048"/>
    </source>
</evidence>
<dbReference type="Gene3D" id="4.10.240.10">
    <property type="entry name" value="Zn(2)-C6 fungal-type DNA-binding domain"/>
    <property type="match status" value="1"/>
</dbReference>
<dbReference type="SMART" id="SM00066">
    <property type="entry name" value="GAL4"/>
    <property type="match status" value="1"/>
</dbReference>
<accession>A0ABR4LE36</accession>
<dbReference type="Pfam" id="PF11951">
    <property type="entry name" value="Fungal_trans_2"/>
    <property type="match status" value="1"/>
</dbReference>
<organism evidence="7 8">
    <name type="scientific">Aspergillus lucknowensis</name>
    <dbReference type="NCBI Taxonomy" id="176173"/>
    <lineage>
        <taxon>Eukaryota</taxon>
        <taxon>Fungi</taxon>
        <taxon>Dikarya</taxon>
        <taxon>Ascomycota</taxon>
        <taxon>Pezizomycotina</taxon>
        <taxon>Eurotiomycetes</taxon>
        <taxon>Eurotiomycetidae</taxon>
        <taxon>Eurotiales</taxon>
        <taxon>Aspergillaceae</taxon>
        <taxon>Aspergillus</taxon>
        <taxon>Aspergillus subgen. Nidulantes</taxon>
    </lineage>
</organism>
<dbReference type="PROSITE" id="PS50048">
    <property type="entry name" value="ZN2_CY6_FUNGAL_2"/>
    <property type="match status" value="1"/>
</dbReference>
<comment type="caution">
    <text evidence="7">The sequence shown here is derived from an EMBL/GenBank/DDBJ whole genome shotgun (WGS) entry which is preliminary data.</text>
</comment>
<evidence type="ECO:0000313" key="7">
    <source>
        <dbReference type="EMBL" id="KAL2862795.1"/>
    </source>
</evidence>
<name>A0ABR4LE36_9EURO</name>
<dbReference type="CDD" id="cd00067">
    <property type="entry name" value="GAL4"/>
    <property type="match status" value="1"/>
</dbReference>
<dbReference type="GeneID" id="98145351"/>
<feature type="domain" description="Zn(2)-C6 fungal-type" evidence="6">
    <location>
        <begin position="11"/>
        <end position="41"/>
    </location>
</feature>
<reference evidence="7 8" key="1">
    <citation type="submission" date="2024-07" db="EMBL/GenBank/DDBJ databases">
        <title>Section-level genome sequencing and comparative genomics of Aspergillus sections Usti and Cavernicolus.</title>
        <authorList>
            <consortium name="Lawrence Berkeley National Laboratory"/>
            <person name="Nybo J.L."/>
            <person name="Vesth T.C."/>
            <person name="Theobald S."/>
            <person name="Frisvad J.C."/>
            <person name="Larsen T.O."/>
            <person name="Kjaerboelling I."/>
            <person name="Rothschild-Mancinelli K."/>
            <person name="Lyhne E.K."/>
            <person name="Kogle M.E."/>
            <person name="Barry K."/>
            <person name="Clum A."/>
            <person name="Na H."/>
            <person name="Ledsgaard L."/>
            <person name="Lin J."/>
            <person name="Lipzen A."/>
            <person name="Kuo A."/>
            <person name="Riley R."/>
            <person name="Mondo S."/>
            <person name="Labutti K."/>
            <person name="Haridas S."/>
            <person name="Pangalinan J."/>
            <person name="Salamov A.A."/>
            <person name="Simmons B.A."/>
            <person name="Magnuson J.K."/>
            <person name="Chen J."/>
            <person name="Drula E."/>
            <person name="Henrissat B."/>
            <person name="Wiebenga A."/>
            <person name="Lubbers R.J."/>
            <person name="Gomes A.C."/>
            <person name="Macurrencykelacurrency M.R."/>
            <person name="Stajich J."/>
            <person name="Grigoriev I.V."/>
            <person name="Mortensen U.H."/>
            <person name="De Vries R.P."/>
            <person name="Baker S.E."/>
            <person name="Andersen M.R."/>
        </authorList>
    </citation>
    <scope>NUCLEOTIDE SEQUENCE [LARGE SCALE GENOMIC DNA]</scope>
    <source>
        <strain evidence="7 8">CBS 449.75</strain>
    </source>
</reference>
<dbReference type="InterPro" id="IPR001138">
    <property type="entry name" value="Zn2Cys6_DnaBD"/>
</dbReference>
<evidence type="ECO:0000256" key="1">
    <source>
        <dbReference type="ARBA" id="ARBA00004123"/>
    </source>
</evidence>
<protein>
    <recommendedName>
        <fullName evidence="6">Zn(2)-C6 fungal-type domain-containing protein</fullName>
    </recommendedName>
</protein>
<evidence type="ECO:0000313" key="8">
    <source>
        <dbReference type="Proteomes" id="UP001610432"/>
    </source>
</evidence>
<dbReference type="InterPro" id="IPR021858">
    <property type="entry name" value="Fun_TF"/>
</dbReference>
<dbReference type="PANTHER" id="PTHR37534">
    <property type="entry name" value="TRANSCRIPTIONAL ACTIVATOR PROTEIN UGA3"/>
    <property type="match status" value="1"/>
</dbReference>
<keyword evidence="4" id="KW-0804">Transcription</keyword>
<dbReference type="EMBL" id="JBFXLQ010000061">
    <property type="protein sequence ID" value="KAL2862795.1"/>
    <property type="molecule type" value="Genomic_DNA"/>
</dbReference>
<dbReference type="RefSeq" id="XP_070881774.1">
    <property type="nucleotide sequence ID" value="XM_071030279.1"/>
</dbReference>
<evidence type="ECO:0000256" key="3">
    <source>
        <dbReference type="ARBA" id="ARBA00023125"/>
    </source>
</evidence>
<dbReference type="InterPro" id="IPR036864">
    <property type="entry name" value="Zn2-C6_fun-type_DNA-bd_sf"/>
</dbReference>
<comment type="subcellular location">
    <subcellularLocation>
        <location evidence="1">Nucleus</location>
    </subcellularLocation>
</comment>
<gene>
    <name evidence="7" type="ORF">BJX67DRAFT_365528</name>
</gene>
<evidence type="ECO:0000256" key="4">
    <source>
        <dbReference type="ARBA" id="ARBA00023163"/>
    </source>
</evidence>
<evidence type="ECO:0000256" key="5">
    <source>
        <dbReference type="ARBA" id="ARBA00023242"/>
    </source>
</evidence>
<sequence length="499" mass="56458">MSAARLRTKTGCLTCRKRRVKCSENRPHCRNCSTRRLPCVWPTARDLYDRRHHCLRSNSRTTISEKANPHAVDGLGRRDVEMLSSSLLLPAHLVTSTSTVFRCDLEYKLFHHFCDNFISTLLLPNSHPGFRRDYCTFLGGLSLQFETVRSGILACSAINLYMLTNDERLRSASLTYYAHAILIVNKALENFNSLIDKPSDDIVNAIIYLYIYSLWGLDAAEDASKHVMGAVHAVNLRYDRSQNAFSMSRASDRVTAESVLYQSCLLAIRRPFLADFKVDDDLIMRVECTLQSLTFLDASAAANSPVLGVPLELYRLILSIIRLTSSRVPPNQVARSQLQGKISVWESTICDFGDSTGNIPTERLQQDLSSLALVLYVLAASLLLDLALTMMEQKQTSMAGLPRLGFRWQLQTALGILRCPECNGQWTRCFLAPWPLQIFGYVVEEEKDISLVRSTLHKTREHTGYGEVTRLLGELAPIWRDRIERESPFPSFPVIPQEF</sequence>
<keyword evidence="5" id="KW-0539">Nucleus</keyword>
<dbReference type="Pfam" id="PF00172">
    <property type="entry name" value="Zn_clus"/>
    <property type="match status" value="1"/>
</dbReference>
<keyword evidence="2" id="KW-0805">Transcription regulation</keyword>
<dbReference type="Proteomes" id="UP001610432">
    <property type="component" value="Unassembled WGS sequence"/>
</dbReference>
<evidence type="ECO:0000256" key="2">
    <source>
        <dbReference type="ARBA" id="ARBA00023015"/>
    </source>
</evidence>
<proteinExistence type="predicted"/>
<dbReference type="SUPFAM" id="SSF57701">
    <property type="entry name" value="Zn2/Cys6 DNA-binding domain"/>
    <property type="match status" value="1"/>
</dbReference>
<dbReference type="PANTHER" id="PTHR37534:SF46">
    <property type="entry name" value="ZN(II)2CYS6 TRANSCRIPTION FACTOR (EUROFUNG)"/>
    <property type="match status" value="1"/>
</dbReference>
<keyword evidence="3" id="KW-0238">DNA-binding</keyword>